<name>A0AAV1RW73_9ROSI</name>
<evidence type="ECO:0000313" key="2">
    <source>
        <dbReference type="Proteomes" id="UP001314170"/>
    </source>
</evidence>
<proteinExistence type="predicted"/>
<dbReference type="Proteomes" id="UP001314170">
    <property type="component" value="Unassembled WGS sequence"/>
</dbReference>
<evidence type="ECO:0000313" key="1">
    <source>
        <dbReference type="EMBL" id="CAK7339718.1"/>
    </source>
</evidence>
<keyword evidence="2" id="KW-1185">Reference proteome</keyword>
<gene>
    <name evidence="1" type="ORF">DCAF_LOCUS14776</name>
</gene>
<reference evidence="1 2" key="1">
    <citation type="submission" date="2024-01" db="EMBL/GenBank/DDBJ databases">
        <authorList>
            <person name="Waweru B."/>
        </authorList>
    </citation>
    <scope>NUCLEOTIDE SEQUENCE [LARGE SCALE GENOMIC DNA]</scope>
</reference>
<sequence>MKLPGLQTAATLVACPPGRPRNCLHLLYWSINSTLALPLTLVEQFWSWPHLGLTSSVDFSQSGTGSGYTVLEKFGNPLMWQEDGFPKNEVGQEEIDIIAGSK</sequence>
<accession>A0AAV1RW73</accession>
<dbReference type="PROSITE" id="PS51257">
    <property type="entry name" value="PROKAR_LIPOPROTEIN"/>
    <property type="match status" value="1"/>
</dbReference>
<dbReference type="AlphaFoldDB" id="A0AAV1RW73"/>
<comment type="caution">
    <text evidence="1">The sequence shown here is derived from an EMBL/GenBank/DDBJ whole genome shotgun (WGS) entry which is preliminary data.</text>
</comment>
<organism evidence="1 2">
    <name type="scientific">Dovyalis caffra</name>
    <dbReference type="NCBI Taxonomy" id="77055"/>
    <lineage>
        <taxon>Eukaryota</taxon>
        <taxon>Viridiplantae</taxon>
        <taxon>Streptophyta</taxon>
        <taxon>Embryophyta</taxon>
        <taxon>Tracheophyta</taxon>
        <taxon>Spermatophyta</taxon>
        <taxon>Magnoliopsida</taxon>
        <taxon>eudicotyledons</taxon>
        <taxon>Gunneridae</taxon>
        <taxon>Pentapetalae</taxon>
        <taxon>rosids</taxon>
        <taxon>fabids</taxon>
        <taxon>Malpighiales</taxon>
        <taxon>Salicaceae</taxon>
        <taxon>Flacourtieae</taxon>
        <taxon>Dovyalis</taxon>
    </lineage>
</organism>
<dbReference type="EMBL" id="CAWUPB010001158">
    <property type="protein sequence ID" value="CAK7339718.1"/>
    <property type="molecule type" value="Genomic_DNA"/>
</dbReference>
<protein>
    <submittedName>
        <fullName evidence="1">Uncharacterized protein</fullName>
    </submittedName>
</protein>